<dbReference type="Proteomes" id="UP000214600">
    <property type="component" value="Unassembled WGS sequence"/>
</dbReference>
<dbReference type="AlphaFoldDB" id="A0A228I2G8"/>
<accession>A0A228I2G8</accession>
<comment type="caution">
    <text evidence="1">The sequence shown here is derived from an EMBL/GenBank/DDBJ whole genome shotgun (WGS) entry which is preliminary data.</text>
</comment>
<evidence type="ECO:0000313" key="1">
    <source>
        <dbReference type="EMBL" id="OXI36392.1"/>
    </source>
</evidence>
<name>A0A228I2G8_9BURK</name>
<proteinExistence type="predicted"/>
<gene>
    <name evidence="1" type="ORF">CFB84_33990</name>
</gene>
<reference evidence="1 2" key="2">
    <citation type="submission" date="2017-08" db="EMBL/GenBank/DDBJ databases">
        <title>WGS of novel Burkholderia cepaca complex species.</title>
        <authorList>
            <person name="Lipuma J."/>
            <person name="Spilker T."/>
        </authorList>
    </citation>
    <scope>NUCLEOTIDE SEQUENCE [LARGE SCALE GENOMIC DNA]</scope>
    <source>
        <strain evidence="1 2">AU17325</strain>
    </source>
</reference>
<protein>
    <submittedName>
        <fullName evidence="1">Uncharacterized protein</fullName>
    </submittedName>
</protein>
<sequence length="131" mass="15197">MKTVINFNYLSPLYTCLFIMTDDELDDFTINSDDGRAWLLQQMKTRFERYGAESRLRVVDALEYVLVSGSWLAHWRGIVPHAIPLDDVTDKENYVRDVFQVLAGRAPDPAFDVREIEFDHTVGRDGIDIRK</sequence>
<evidence type="ECO:0000313" key="2">
    <source>
        <dbReference type="Proteomes" id="UP000214600"/>
    </source>
</evidence>
<dbReference type="EMBL" id="NKFA01000023">
    <property type="protein sequence ID" value="OXI36392.1"/>
    <property type="molecule type" value="Genomic_DNA"/>
</dbReference>
<reference evidence="2" key="1">
    <citation type="submission" date="2017-06" db="EMBL/GenBank/DDBJ databases">
        <authorList>
            <person name="LiPuma J."/>
            <person name="Spilker T."/>
        </authorList>
    </citation>
    <scope>NUCLEOTIDE SEQUENCE [LARGE SCALE GENOMIC DNA]</scope>
    <source>
        <strain evidence="2">AU17325</strain>
    </source>
</reference>
<organism evidence="1 2">
    <name type="scientific">Burkholderia aenigmatica</name>
    <dbReference type="NCBI Taxonomy" id="2015348"/>
    <lineage>
        <taxon>Bacteria</taxon>
        <taxon>Pseudomonadati</taxon>
        <taxon>Pseudomonadota</taxon>
        <taxon>Betaproteobacteria</taxon>
        <taxon>Burkholderiales</taxon>
        <taxon>Burkholderiaceae</taxon>
        <taxon>Burkholderia</taxon>
        <taxon>Burkholderia cepacia complex</taxon>
    </lineage>
</organism>